<comment type="similarity">
    <text evidence="2">Belongs to the TMEM161 family.</text>
</comment>
<name>A0A9P1I7H2_9PELO</name>
<comment type="caution">
    <text evidence="9">The sequence shown here is derived from an EMBL/GenBank/DDBJ whole genome shotgun (WGS) entry which is preliminary data.</text>
</comment>
<comment type="subcellular location">
    <subcellularLocation>
        <location evidence="1">Membrane</location>
        <topology evidence="1">Multi-pass membrane protein</topology>
    </subcellularLocation>
</comment>
<feature type="transmembrane region" description="Helical" evidence="8">
    <location>
        <begin position="270"/>
        <end position="287"/>
    </location>
</feature>
<evidence type="ECO:0000313" key="10">
    <source>
        <dbReference type="Proteomes" id="UP001152747"/>
    </source>
</evidence>
<feature type="transmembrane region" description="Helical" evidence="8">
    <location>
        <begin position="229"/>
        <end position="249"/>
    </location>
</feature>
<evidence type="ECO:0000256" key="8">
    <source>
        <dbReference type="SAM" id="Phobius"/>
    </source>
</evidence>
<feature type="region of interest" description="Disordered" evidence="7">
    <location>
        <begin position="48"/>
        <end position="73"/>
    </location>
</feature>
<evidence type="ECO:0000256" key="3">
    <source>
        <dbReference type="ARBA" id="ARBA00022692"/>
    </source>
</evidence>
<feature type="transmembrane region" description="Helical" evidence="8">
    <location>
        <begin position="134"/>
        <end position="158"/>
    </location>
</feature>
<dbReference type="PANTHER" id="PTHR13624:SF6">
    <property type="entry name" value="EMEI"/>
    <property type="match status" value="1"/>
</dbReference>
<feature type="transmembrane region" description="Helical" evidence="8">
    <location>
        <begin position="101"/>
        <end position="122"/>
    </location>
</feature>
<evidence type="ECO:0000256" key="5">
    <source>
        <dbReference type="ARBA" id="ARBA00023136"/>
    </source>
</evidence>
<accession>A0A9P1I7H2</accession>
<reference evidence="9" key="1">
    <citation type="submission" date="2022-11" db="EMBL/GenBank/DDBJ databases">
        <authorList>
            <person name="Kikuchi T."/>
        </authorList>
    </citation>
    <scope>NUCLEOTIDE SEQUENCE</scope>
    <source>
        <strain evidence="9">PS1010</strain>
    </source>
</reference>
<dbReference type="InterPro" id="IPR019395">
    <property type="entry name" value="Transmembrane_161A/B"/>
</dbReference>
<feature type="transmembrane region" description="Helical" evidence="8">
    <location>
        <begin position="165"/>
        <end position="185"/>
    </location>
</feature>
<protein>
    <submittedName>
        <fullName evidence="9">Uncharacterized protein</fullName>
    </submittedName>
</protein>
<keyword evidence="3 8" id="KW-0812">Transmembrane</keyword>
<dbReference type="OrthoDB" id="784140at2759"/>
<dbReference type="Pfam" id="PF10268">
    <property type="entry name" value="Tmemb_161AB"/>
    <property type="match status" value="2"/>
</dbReference>
<evidence type="ECO:0000256" key="2">
    <source>
        <dbReference type="ARBA" id="ARBA00009706"/>
    </source>
</evidence>
<sequence>MAILGFHVVVCLVAITMISKLLNRSSFIHIFVTNGLYRFMAPSNSELKSLMPPTKEKMSQRNRRKREEEAEGFNVPKSSPFQLKLIEVDVRDLVNFEMYTSLHWLTLCVPICLITFSLSEIYNYALPENKDFNVSIVFLLVVLGFILQMLTALTSYLASNVEERGFMLSIGAVYFLFSFIFTMNVHRVFDIQMLEAYDLLGNNIAEFIEKSEVFENGTSIQDYRPTNPLMMYISLSIFFSMLSAMLVFPNFRCALMYLKALEMDGKIRKLFDHAAFLLPAFILAFFSKPIVYQLVRGPRKILSEDQIDILRIYLILGWLLSKFLTRVSHLQAHLNISYEKVADLRNESGKVKNYEIQGLITRYYRYICCAAIQYFGPILLALFFALLLKVTANISWLGLPPNSDLPTDLQTLGPIRFIFNAEICRAFFSFLLVTTLLINFSLQFMGVVYHTYFVKG</sequence>
<keyword evidence="10" id="KW-1185">Reference proteome</keyword>
<keyword evidence="4 8" id="KW-1133">Transmembrane helix</keyword>
<gene>
    <name evidence="9" type="ORF">CAMP_LOCUS2409</name>
</gene>
<feature type="transmembrane region" description="Helical" evidence="8">
    <location>
        <begin position="363"/>
        <end position="388"/>
    </location>
</feature>
<dbReference type="Proteomes" id="UP001152747">
    <property type="component" value="Unassembled WGS sequence"/>
</dbReference>
<evidence type="ECO:0000256" key="6">
    <source>
        <dbReference type="ARBA" id="ARBA00023180"/>
    </source>
</evidence>
<evidence type="ECO:0000256" key="4">
    <source>
        <dbReference type="ARBA" id="ARBA00022989"/>
    </source>
</evidence>
<evidence type="ECO:0000313" key="9">
    <source>
        <dbReference type="EMBL" id="CAI5439772.1"/>
    </source>
</evidence>
<organism evidence="9 10">
    <name type="scientific">Caenorhabditis angaria</name>
    <dbReference type="NCBI Taxonomy" id="860376"/>
    <lineage>
        <taxon>Eukaryota</taxon>
        <taxon>Metazoa</taxon>
        <taxon>Ecdysozoa</taxon>
        <taxon>Nematoda</taxon>
        <taxon>Chromadorea</taxon>
        <taxon>Rhabditida</taxon>
        <taxon>Rhabditina</taxon>
        <taxon>Rhabditomorpha</taxon>
        <taxon>Rhabditoidea</taxon>
        <taxon>Rhabditidae</taxon>
        <taxon>Peloderinae</taxon>
        <taxon>Caenorhabditis</taxon>
    </lineage>
</organism>
<evidence type="ECO:0000256" key="7">
    <source>
        <dbReference type="SAM" id="MobiDB-lite"/>
    </source>
</evidence>
<dbReference type="EMBL" id="CANHGI010000001">
    <property type="protein sequence ID" value="CAI5439772.1"/>
    <property type="molecule type" value="Genomic_DNA"/>
</dbReference>
<evidence type="ECO:0000256" key="1">
    <source>
        <dbReference type="ARBA" id="ARBA00004141"/>
    </source>
</evidence>
<dbReference type="GO" id="GO:0016020">
    <property type="term" value="C:membrane"/>
    <property type="evidence" value="ECO:0007669"/>
    <property type="project" value="UniProtKB-SubCell"/>
</dbReference>
<dbReference type="AlphaFoldDB" id="A0A9P1I7H2"/>
<dbReference type="PANTHER" id="PTHR13624">
    <property type="entry name" value="RE42071P"/>
    <property type="match status" value="1"/>
</dbReference>
<keyword evidence="5 8" id="KW-0472">Membrane</keyword>
<feature type="transmembrane region" description="Helical" evidence="8">
    <location>
        <begin position="307"/>
        <end position="325"/>
    </location>
</feature>
<feature type="transmembrane region" description="Helical" evidence="8">
    <location>
        <begin position="426"/>
        <end position="449"/>
    </location>
</feature>
<proteinExistence type="inferred from homology"/>
<keyword evidence="6" id="KW-0325">Glycoprotein</keyword>
<feature type="transmembrane region" description="Helical" evidence="8">
    <location>
        <begin position="6"/>
        <end position="22"/>
    </location>
</feature>